<accession>A0A8B7NAB3</accession>
<dbReference type="OrthoDB" id="10009287at2759"/>
<dbReference type="KEGG" id="hazt:108667927"/>
<comment type="subcellular location">
    <subcellularLocation>
        <location evidence="1 6">Membrane</location>
        <topology evidence="1 6">Multi-pass membrane protein</topology>
    </subcellularLocation>
</comment>
<sequence length="197" mass="22510">MASASEKKTKTGPKEPETDGTYLHIDHVIWLVNDFAKDERVAWLFNNENRQALKISGLLFLAVYLIFGHLAQLISNLVGFLYPAYCSVKALESSTKADDTKWLTYWVVFATFSLIDTFSGFILSWLPFYWLAKVLFLVWCFSSSDFNGSTVIYNKVILPFFKKHEKKIDSAMGRVDRVVASASREAEKITENIRTDL</sequence>
<feature type="transmembrane region" description="Helical" evidence="6">
    <location>
        <begin position="58"/>
        <end position="82"/>
    </location>
</feature>
<feature type="transmembrane region" description="Helical" evidence="6">
    <location>
        <begin position="102"/>
        <end position="126"/>
    </location>
</feature>
<keyword evidence="5 6" id="KW-0472">Membrane</keyword>
<dbReference type="InterPro" id="IPR004345">
    <property type="entry name" value="TB2_DP1_HVA22"/>
</dbReference>
<gene>
    <name evidence="8" type="primary">LOC108667927</name>
</gene>
<evidence type="ECO:0000256" key="3">
    <source>
        <dbReference type="ARBA" id="ARBA00022692"/>
    </source>
</evidence>
<evidence type="ECO:0000256" key="5">
    <source>
        <dbReference type="ARBA" id="ARBA00023136"/>
    </source>
</evidence>
<keyword evidence="7" id="KW-1185">Reference proteome</keyword>
<evidence type="ECO:0000256" key="6">
    <source>
        <dbReference type="RuleBase" id="RU362006"/>
    </source>
</evidence>
<dbReference type="PANTHER" id="PTHR12300">
    <property type="entry name" value="HVA22-LIKE PROTEINS"/>
    <property type="match status" value="1"/>
</dbReference>
<dbReference type="Proteomes" id="UP000694843">
    <property type="component" value="Unplaced"/>
</dbReference>
<dbReference type="GO" id="GO:0016020">
    <property type="term" value="C:membrane"/>
    <property type="evidence" value="ECO:0007669"/>
    <property type="project" value="UniProtKB-SubCell"/>
</dbReference>
<comment type="similarity">
    <text evidence="2 6">Belongs to the DP1 family.</text>
</comment>
<evidence type="ECO:0000256" key="4">
    <source>
        <dbReference type="ARBA" id="ARBA00022989"/>
    </source>
</evidence>
<dbReference type="AlphaFoldDB" id="A0A8B7NAB3"/>
<protein>
    <recommendedName>
        <fullName evidence="6">Receptor expression-enhancing protein</fullName>
    </recommendedName>
</protein>
<evidence type="ECO:0000313" key="8">
    <source>
        <dbReference type="RefSeq" id="XP_018010520.1"/>
    </source>
</evidence>
<dbReference type="PANTHER" id="PTHR12300:SF161">
    <property type="entry name" value="RECEPTOR EXPRESSION-ENHANCING PROTEIN"/>
    <property type="match status" value="1"/>
</dbReference>
<reference evidence="8" key="1">
    <citation type="submission" date="2025-08" db="UniProtKB">
        <authorList>
            <consortium name="RefSeq"/>
        </authorList>
    </citation>
    <scope>IDENTIFICATION</scope>
    <source>
        <tissue evidence="8">Whole organism</tissue>
    </source>
</reference>
<evidence type="ECO:0000313" key="7">
    <source>
        <dbReference type="Proteomes" id="UP000694843"/>
    </source>
</evidence>
<evidence type="ECO:0000256" key="2">
    <source>
        <dbReference type="ARBA" id="ARBA00008573"/>
    </source>
</evidence>
<keyword evidence="3 6" id="KW-0812">Transmembrane</keyword>
<evidence type="ECO:0000256" key="1">
    <source>
        <dbReference type="ARBA" id="ARBA00004141"/>
    </source>
</evidence>
<name>A0A8B7NAB3_HYAAZ</name>
<dbReference type="Pfam" id="PF03134">
    <property type="entry name" value="TB2_DP1_HVA22"/>
    <property type="match status" value="1"/>
</dbReference>
<organism evidence="7 8">
    <name type="scientific">Hyalella azteca</name>
    <name type="common">Amphipod</name>
    <dbReference type="NCBI Taxonomy" id="294128"/>
    <lineage>
        <taxon>Eukaryota</taxon>
        <taxon>Metazoa</taxon>
        <taxon>Ecdysozoa</taxon>
        <taxon>Arthropoda</taxon>
        <taxon>Crustacea</taxon>
        <taxon>Multicrustacea</taxon>
        <taxon>Malacostraca</taxon>
        <taxon>Eumalacostraca</taxon>
        <taxon>Peracarida</taxon>
        <taxon>Amphipoda</taxon>
        <taxon>Senticaudata</taxon>
        <taxon>Talitrida</taxon>
        <taxon>Talitroidea</taxon>
        <taxon>Hyalellidae</taxon>
        <taxon>Hyalella</taxon>
    </lineage>
</organism>
<keyword evidence="8" id="KW-0675">Receptor</keyword>
<proteinExistence type="inferred from homology"/>
<dbReference type="GeneID" id="108667927"/>
<keyword evidence="4 6" id="KW-1133">Transmembrane helix</keyword>
<dbReference type="RefSeq" id="XP_018010520.1">
    <property type="nucleotide sequence ID" value="XM_018155031.2"/>
</dbReference>